<dbReference type="PANTHER" id="PTHR31793:SF27">
    <property type="entry name" value="NOVEL THIOESTERASE SUPERFAMILY DOMAIN AND SAPOSIN A-TYPE DOMAIN CONTAINING PROTEIN (0610012H03RIK)"/>
    <property type="match status" value="1"/>
</dbReference>
<dbReference type="GO" id="GO:0047617">
    <property type="term" value="F:fatty acyl-CoA hydrolase activity"/>
    <property type="evidence" value="ECO:0007669"/>
    <property type="project" value="TreeGrafter"/>
</dbReference>
<dbReference type="Gene3D" id="3.10.129.10">
    <property type="entry name" value="Hotdog Thioesterase"/>
    <property type="match status" value="1"/>
</dbReference>
<dbReference type="CDD" id="cd00586">
    <property type="entry name" value="4HBT"/>
    <property type="match status" value="1"/>
</dbReference>
<dbReference type="AlphaFoldDB" id="A0A975DGE1"/>
<dbReference type="Pfam" id="PF13279">
    <property type="entry name" value="4HBT_2"/>
    <property type="match status" value="1"/>
</dbReference>
<sequence>MFSITLQPRFAETDALQHINNTVIPVWFESARPGIFKIFNPEQNIQEWNLIIAKIEVNYLAQIHYGPEVEIRTHISKLGRSSMTILQEVWQSGKRAAWGETVMVKFDYQTNQASPISEQERKALEQHLVDKDELLSN</sequence>
<organism evidence="3 4">
    <name type="scientific">Psychrosphaera ytuae</name>
    <dbReference type="NCBI Taxonomy" id="2820710"/>
    <lineage>
        <taxon>Bacteria</taxon>
        <taxon>Pseudomonadati</taxon>
        <taxon>Pseudomonadota</taxon>
        <taxon>Gammaproteobacteria</taxon>
        <taxon>Alteromonadales</taxon>
        <taxon>Pseudoalteromonadaceae</taxon>
        <taxon>Psychrosphaera</taxon>
    </lineage>
</organism>
<proteinExistence type="inferred from homology"/>
<evidence type="ECO:0000256" key="1">
    <source>
        <dbReference type="ARBA" id="ARBA00005953"/>
    </source>
</evidence>
<dbReference type="PANTHER" id="PTHR31793">
    <property type="entry name" value="4-HYDROXYBENZOYL-COA THIOESTERASE FAMILY MEMBER"/>
    <property type="match status" value="1"/>
</dbReference>
<evidence type="ECO:0000313" key="4">
    <source>
        <dbReference type="Proteomes" id="UP000682739"/>
    </source>
</evidence>
<gene>
    <name evidence="3" type="ORF">J1N51_06965</name>
</gene>
<dbReference type="EMBL" id="CP072110">
    <property type="protein sequence ID" value="QTH65170.1"/>
    <property type="molecule type" value="Genomic_DNA"/>
</dbReference>
<dbReference type="RefSeq" id="WP_208833205.1">
    <property type="nucleotide sequence ID" value="NZ_CP072110.1"/>
</dbReference>
<protein>
    <submittedName>
        <fullName evidence="3">Acyl-CoA thioesterase</fullName>
    </submittedName>
</protein>
<reference evidence="3" key="1">
    <citation type="submission" date="2021-03" db="EMBL/GenBank/DDBJ databases">
        <title>Description of Psychrosphaera ytuae sp. nov. isolated from deep sea sediment of South China Sea.</title>
        <authorList>
            <person name="Zhang J."/>
            <person name="Xu X.-D."/>
        </authorList>
    </citation>
    <scope>NUCLEOTIDE SEQUENCE</scope>
    <source>
        <strain evidence="3">MTZ26</strain>
    </source>
</reference>
<comment type="similarity">
    <text evidence="1">Belongs to the 4-hydroxybenzoyl-CoA thioesterase family.</text>
</comment>
<dbReference type="SUPFAM" id="SSF54637">
    <property type="entry name" value="Thioesterase/thiol ester dehydrase-isomerase"/>
    <property type="match status" value="1"/>
</dbReference>
<name>A0A975DGE1_9GAMM</name>
<evidence type="ECO:0000256" key="2">
    <source>
        <dbReference type="ARBA" id="ARBA00022801"/>
    </source>
</evidence>
<keyword evidence="4" id="KW-1185">Reference proteome</keyword>
<dbReference type="Proteomes" id="UP000682739">
    <property type="component" value="Chromosome"/>
</dbReference>
<evidence type="ECO:0000313" key="3">
    <source>
        <dbReference type="EMBL" id="QTH65170.1"/>
    </source>
</evidence>
<dbReference type="KEGG" id="psym:J1N51_06965"/>
<keyword evidence="2" id="KW-0378">Hydrolase</keyword>
<accession>A0A975DGE1</accession>
<dbReference type="InterPro" id="IPR050563">
    <property type="entry name" value="4-hydroxybenzoyl-CoA_TE"/>
</dbReference>
<dbReference type="InterPro" id="IPR029069">
    <property type="entry name" value="HotDog_dom_sf"/>
</dbReference>